<accession>A0A4C1SPU4</accession>
<dbReference type="Proteomes" id="UP000299102">
    <property type="component" value="Unassembled WGS sequence"/>
</dbReference>
<gene>
    <name evidence="1" type="ORF">EVAR_72976_1</name>
</gene>
<name>A0A4C1SPU4_EUMVA</name>
<protein>
    <submittedName>
        <fullName evidence="1">Uncharacterized protein</fullName>
    </submittedName>
</protein>
<evidence type="ECO:0000313" key="1">
    <source>
        <dbReference type="EMBL" id="GBP03347.1"/>
    </source>
</evidence>
<reference evidence="1 2" key="1">
    <citation type="journal article" date="2019" name="Commun. Biol.">
        <title>The bagworm genome reveals a unique fibroin gene that provides high tensile strength.</title>
        <authorList>
            <person name="Kono N."/>
            <person name="Nakamura H."/>
            <person name="Ohtoshi R."/>
            <person name="Tomita M."/>
            <person name="Numata K."/>
            <person name="Arakawa K."/>
        </authorList>
    </citation>
    <scope>NUCLEOTIDE SEQUENCE [LARGE SCALE GENOMIC DNA]</scope>
</reference>
<dbReference type="AlphaFoldDB" id="A0A4C1SPU4"/>
<proteinExistence type="predicted"/>
<evidence type="ECO:0000313" key="2">
    <source>
        <dbReference type="Proteomes" id="UP000299102"/>
    </source>
</evidence>
<organism evidence="1 2">
    <name type="scientific">Eumeta variegata</name>
    <name type="common">Bagworm moth</name>
    <name type="synonym">Eumeta japonica</name>
    <dbReference type="NCBI Taxonomy" id="151549"/>
    <lineage>
        <taxon>Eukaryota</taxon>
        <taxon>Metazoa</taxon>
        <taxon>Ecdysozoa</taxon>
        <taxon>Arthropoda</taxon>
        <taxon>Hexapoda</taxon>
        <taxon>Insecta</taxon>
        <taxon>Pterygota</taxon>
        <taxon>Neoptera</taxon>
        <taxon>Endopterygota</taxon>
        <taxon>Lepidoptera</taxon>
        <taxon>Glossata</taxon>
        <taxon>Ditrysia</taxon>
        <taxon>Tineoidea</taxon>
        <taxon>Psychidae</taxon>
        <taxon>Oiketicinae</taxon>
        <taxon>Eumeta</taxon>
    </lineage>
</organism>
<comment type="caution">
    <text evidence="1">The sequence shown here is derived from an EMBL/GenBank/DDBJ whole genome shotgun (WGS) entry which is preliminary data.</text>
</comment>
<keyword evidence="2" id="KW-1185">Reference proteome</keyword>
<sequence>MNKKNASAVSLELTKRIWLVKCSASIVSCIHKSKSTVSAATKRRLLSELKDELEYCRRKWAAARAKTMKVKSSAMIYDEFARRKLEDANNSLKVVTVIRVVSLR</sequence>
<dbReference type="EMBL" id="BGZK01007311">
    <property type="protein sequence ID" value="GBP03347.1"/>
    <property type="molecule type" value="Genomic_DNA"/>
</dbReference>
<dbReference type="OrthoDB" id="8191583at2759"/>